<feature type="region of interest" description="Disordered" evidence="3">
    <location>
        <begin position="491"/>
        <end position="613"/>
    </location>
</feature>
<proteinExistence type="predicted"/>
<feature type="region of interest" description="Disordered" evidence="3">
    <location>
        <begin position="711"/>
        <end position="741"/>
    </location>
</feature>
<feature type="compositionally biased region" description="Low complexity" evidence="3">
    <location>
        <begin position="711"/>
        <end position="725"/>
    </location>
</feature>
<evidence type="ECO:0000256" key="2">
    <source>
        <dbReference type="ARBA" id="ARBA00023008"/>
    </source>
</evidence>
<name>A0A5N5QTV9_9AGAM</name>
<keyword evidence="2" id="KW-0186">Copper</keyword>
<feature type="chain" id="PRO_5024385506" description="Tyrosinase copper-binding domain-containing protein" evidence="4">
    <location>
        <begin position="20"/>
        <end position="1147"/>
    </location>
</feature>
<sequence>MRLSFSLLALAALVSSSFATPCKRLEKRREWRKFTPRQKAEWIRAAKCLATTPATGKLNPPVNLTNFPFFDQIPPPSNVSSYWDEFTYSHMNLNRTLLVELTERKVIKSSMLFVHYWNKALRDQCGYTGEVAYWGTLVFQVSQIITDHDPHPFTAHVAWEYGRFIALYIFGASPDIAKDTDDFEHSSIFNGDPLTGLGTWGDPNDDFTVKDGGFADVKFAYPKPHVIRRQYRPFPYTASPGIDPNRSAASTFTPEEVRKLLNTPKGDFKGFQAFMEQGQSMHTSVHMIMGGDMGGLCPSNSTKEECPFNGASTFSPNDALFWLHHANVDKHLVTWQRKSRENVNAFSGGSVRNLTRPDLFPNGGPPWLTKDSIIPSGGMFPPLTIGQVLDTRSEPLCYVYVVRCRSVILPGLPPLPTRTKSPGEPSEGDMRAKATTHKVDIINSNRITERPTRLLQVTSRDRGVSRTASELPKQPFKIWLTQDADLVSSLGTQTGKTKQTSRTTSESKQKSPLRLPASGRYNRRKPLVELPNNVPELDNVSLLRRRDSGRPKGSVPSWLSETFGHLPSKHPLRTDAAGVSDSNHDSDDESNPFAFQPPSSPVPTMIGNTPSPDLTITLPSEFFQAAPYRGNLSSIPFAPPRFFEPKYEEQYQDTTVPLNDYNLDDLRQLANDIPTSSIPKIRGLTPIPHTPPLHMPPPSFFRLGAYPPSPNVATSSDSSSSDAVVPPTPIRPVTASSEKDEIQDALQAKHSFVTSVYASSPTGSFRGFPLENLVGSIISSPYAYPGLLSPVHRNESTPCPLQKPIWRTTILQPRPTSSDVYKSRLLAYATAMADRMSSSGDEVPVERRQRAESESDDAELGRKAQPVQDSRVLIRSVDKIAIKSQASSCMVLPEYDPGYSAMVGLGLADHDVDDDALFGHQRIGTPSLNELDQRPVALLETDSKADDCDGETPDDADFYGFNPADTGYIEDWENEPHSGGTEEDLEENGPLVSEYEIMQMEYDAQAADESSDEEEVATAAEQISVVGSHPNVDPLISDPIGAPPAPGPTKRNYKIQPFPMTISHRSLLQGSVSPGPSKHTRPTGESKLAVSRLSPKFISRPVRRIRPSPFAALLKKRGVEERSDVSETDETRLKVDELEDDIESWSG</sequence>
<dbReference type="Proteomes" id="UP000383932">
    <property type="component" value="Unassembled WGS sequence"/>
</dbReference>
<dbReference type="Pfam" id="PF00264">
    <property type="entry name" value="Tyrosinase"/>
    <property type="match status" value="1"/>
</dbReference>
<protein>
    <recommendedName>
        <fullName evidence="5">Tyrosinase copper-binding domain-containing protein</fullName>
    </recommendedName>
</protein>
<evidence type="ECO:0000256" key="4">
    <source>
        <dbReference type="SAM" id="SignalP"/>
    </source>
</evidence>
<dbReference type="GO" id="GO:0016491">
    <property type="term" value="F:oxidoreductase activity"/>
    <property type="evidence" value="ECO:0007669"/>
    <property type="project" value="InterPro"/>
</dbReference>
<dbReference type="PANTHER" id="PTHR11474:SF126">
    <property type="entry name" value="TYROSINASE-LIKE PROTEIN TYR-1-RELATED"/>
    <property type="match status" value="1"/>
</dbReference>
<evidence type="ECO:0000256" key="1">
    <source>
        <dbReference type="ARBA" id="ARBA00022723"/>
    </source>
</evidence>
<feature type="compositionally biased region" description="Polar residues" evidence="3">
    <location>
        <begin position="491"/>
        <end position="506"/>
    </location>
</feature>
<keyword evidence="1" id="KW-0479">Metal-binding</keyword>
<organism evidence="6 7">
    <name type="scientific">Ceratobasidium theobromae</name>
    <dbReference type="NCBI Taxonomy" id="1582974"/>
    <lineage>
        <taxon>Eukaryota</taxon>
        <taxon>Fungi</taxon>
        <taxon>Dikarya</taxon>
        <taxon>Basidiomycota</taxon>
        <taxon>Agaricomycotina</taxon>
        <taxon>Agaricomycetes</taxon>
        <taxon>Cantharellales</taxon>
        <taxon>Ceratobasidiaceae</taxon>
        <taxon>Ceratobasidium</taxon>
    </lineage>
</organism>
<dbReference type="Gene3D" id="1.10.1280.10">
    <property type="entry name" value="Di-copper center containing domain from catechol oxidase"/>
    <property type="match status" value="1"/>
</dbReference>
<gene>
    <name evidence="6" type="ORF">CTheo_1376</name>
</gene>
<dbReference type="InterPro" id="IPR002227">
    <property type="entry name" value="Tyrosinase_Cu-bd"/>
</dbReference>
<dbReference type="SUPFAM" id="SSF48056">
    <property type="entry name" value="Di-copper centre-containing domain"/>
    <property type="match status" value="1"/>
</dbReference>
<feature type="domain" description="Tyrosinase copper-binding" evidence="5">
    <location>
        <begin position="113"/>
        <end position="338"/>
    </location>
</feature>
<feature type="region of interest" description="Disordered" evidence="3">
    <location>
        <begin position="837"/>
        <end position="864"/>
    </location>
</feature>
<comment type="caution">
    <text evidence="6">The sequence shown here is derived from an EMBL/GenBank/DDBJ whole genome shotgun (WGS) entry which is preliminary data.</text>
</comment>
<keyword evidence="4" id="KW-0732">Signal</keyword>
<dbReference type="InterPro" id="IPR008922">
    <property type="entry name" value="Di-copper_centre_dom_sf"/>
</dbReference>
<evidence type="ECO:0000256" key="3">
    <source>
        <dbReference type="SAM" id="MobiDB-lite"/>
    </source>
</evidence>
<evidence type="ECO:0000259" key="5">
    <source>
        <dbReference type="Pfam" id="PF00264"/>
    </source>
</evidence>
<dbReference type="EMBL" id="SSOP01000012">
    <property type="protein sequence ID" value="KAB5595088.1"/>
    <property type="molecule type" value="Genomic_DNA"/>
</dbReference>
<dbReference type="InterPro" id="IPR050316">
    <property type="entry name" value="Tyrosinase/Hemocyanin"/>
</dbReference>
<dbReference type="PANTHER" id="PTHR11474">
    <property type="entry name" value="TYROSINASE FAMILY MEMBER"/>
    <property type="match status" value="1"/>
</dbReference>
<dbReference type="AlphaFoldDB" id="A0A5N5QTV9"/>
<dbReference type="OrthoDB" id="6132182at2759"/>
<feature type="compositionally biased region" description="Basic and acidic residues" evidence="3">
    <location>
        <begin position="844"/>
        <end position="853"/>
    </location>
</feature>
<evidence type="ECO:0000313" key="6">
    <source>
        <dbReference type="EMBL" id="KAB5595088.1"/>
    </source>
</evidence>
<keyword evidence="7" id="KW-1185">Reference proteome</keyword>
<dbReference type="GO" id="GO:0046872">
    <property type="term" value="F:metal ion binding"/>
    <property type="evidence" value="ECO:0007669"/>
    <property type="project" value="UniProtKB-KW"/>
</dbReference>
<feature type="signal peptide" evidence="4">
    <location>
        <begin position="1"/>
        <end position="19"/>
    </location>
</feature>
<reference evidence="6 7" key="1">
    <citation type="journal article" date="2019" name="Fungal Biol. Biotechnol.">
        <title>Draft genome sequence of fastidious pathogen Ceratobasidium theobromae, which causes vascular-streak dieback in Theobroma cacao.</title>
        <authorList>
            <person name="Ali S.S."/>
            <person name="Asman A."/>
            <person name="Shao J."/>
            <person name="Firmansyah A.P."/>
            <person name="Susilo A.W."/>
            <person name="Rosmana A."/>
            <person name="McMahon P."/>
            <person name="Junaid M."/>
            <person name="Guest D."/>
            <person name="Kheng T.Y."/>
            <person name="Meinhardt L.W."/>
            <person name="Bailey B.A."/>
        </authorList>
    </citation>
    <scope>NUCLEOTIDE SEQUENCE [LARGE SCALE GENOMIC DNA]</scope>
    <source>
        <strain evidence="6 7">CT2</strain>
    </source>
</reference>
<evidence type="ECO:0000313" key="7">
    <source>
        <dbReference type="Proteomes" id="UP000383932"/>
    </source>
</evidence>
<accession>A0A5N5QTV9</accession>
<feature type="region of interest" description="Disordered" evidence="3">
    <location>
        <begin position="1070"/>
        <end position="1092"/>
    </location>
</feature>